<dbReference type="PANTHER" id="PTHR35789">
    <property type="entry name" value="SPORE GERMINATION PROTEIN B3"/>
    <property type="match status" value="1"/>
</dbReference>
<dbReference type="PROSITE" id="PS51257">
    <property type="entry name" value="PROKAR_LIPOPROTEIN"/>
    <property type="match status" value="1"/>
</dbReference>
<dbReference type="Pfam" id="PF05504">
    <property type="entry name" value="Spore_GerAC"/>
    <property type="match status" value="1"/>
</dbReference>
<dbReference type="InterPro" id="IPR008844">
    <property type="entry name" value="Spore_GerAC-like"/>
</dbReference>
<evidence type="ECO:0000256" key="1">
    <source>
        <dbReference type="ARBA" id="ARBA00004635"/>
    </source>
</evidence>
<proteinExistence type="inferred from homology"/>
<dbReference type="Gene3D" id="3.30.300.210">
    <property type="entry name" value="Nutrient germinant receptor protein C, domain 3"/>
    <property type="match status" value="1"/>
</dbReference>
<organism evidence="10 11">
    <name type="scientific">Lederbergia ruris</name>
    <dbReference type="NCBI Taxonomy" id="217495"/>
    <lineage>
        <taxon>Bacteria</taxon>
        <taxon>Bacillati</taxon>
        <taxon>Bacillota</taxon>
        <taxon>Bacilli</taxon>
        <taxon>Bacillales</taxon>
        <taxon>Bacillaceae</taxon>
        <taxon>Lederbergia</taxon>
    </lineage>
</organism>
<reference evidence="10 11" key="1">
    <citation type="submission" date="2021-03" db="EMBL/GenBank/DDBJ databases">
        <title>Antimicrobial resistance genes in bacteria isolated from Japanese honey, and their potential for conferring macrolide and lincosamide resistance in the American foulbrood pathogen Paenibacillus larvae.</title>
        <authorList>
            <person name="Okamoto M."/>
            <person name="Kumagai M."/>
            <person name="Kanamori H."/>
            <person name="Takamatsu D."/>
        </authorList>
    </citation>
    <scope>NUCLEOTIDE SEQUENCE [LARGE SCALE GENOMIC DNA]</scope>
    <source>
        <strain evidence="10 11">J8TS2</strain>
    </source>
</reference>
<evidence type="ECO:0000259" key="8">
    <source>
        <dbReference type="Pfam" id="PF05504"/>
    </source>
</evidence>
<dbReference type="InterPro" id="IPR057336">
    <property type="entry name" value="GerAC_N"/>
</dbReference>
<dbReference type="NCBIfam" id="TIGR02887">
    <property type="entry name" value="spore_ger_x_C"/>
    <property type="match status" value="1"/>
</dbReference>
<dbReference type="Proteomes" id="UP000679950">
    <property type="component" value="Unassembled WGS sequence"/>
</dbReference>
<keyword evidence="6" id="KW-0564">Palmitate</keyword>
<keyword evidence="3" id="KW-0309">Germination</keyword>
<gene>
    <name evidence="10" type="ORF">J8TS2_36360</name>
</gene>
<evidence type="ECO:0000259" key="9">
    <source>
        <dbReference type="Pfam" id="PF25198"/>
    </source>
</evidence>
<accession>A0ABQ4KN58</accession>
<comment type="subcellular location">
    <subcellularLocation>
        <location evidence="1">Membrane</location>
        <topology evidence="1">Lipid-anchor</topology>
    </subcellularLocation>
</comment>
<evidence type="ECO:0000256" key="2">
    <source>
        <dbReference type="ARBA" id="ARBA00007886"/>
    </source>
</evidence>
<dbReference type="Pfam" id="PF25198">
    <property type="entry name" value="Spore_GerAC_N"/>
    <property type="match status" value="1"/>
</dbReference>
<feature type="domain" description="Spore germination GerAC-like C-terminal" evidence="8">
    <location>
        <begin position="221"/>
        <end position="369"/>
    </location>
</feature>
<protein>
    <recommendedName>
        <fullName evidence="12">Ger(X)C family spore germination protein</fullName>
    </recommendedName>
</protein>
<evidence type="ECO:0000313" key="11">
    <source>
        <dbReference type="Proteomes" id="UP000679950"/>
    </source>
</evidence>
<evidence type="ECO:0000256" key="3">
    <source>
        <dbReference type="ARBA" id="ARBA00022544"/>
    </source>
</evidence>
<evidence type="ECO:0000256" key="5">
    <source>
        <dbReference type="ARBA" id="ARBA00023136"/>
    </source>
</evidence>
<comment type="caution">
    <text evidence="10">The sequence shown here is derived from an EMBL/GenBank/DDBJ whole genome shotgun (WGS) entry which is preliminary data.</text>
</comment>
<dbReference type="InterPro" id="IPR038501">
    <property type="entry name" value="Spore_GerAC_C_sf"/>
</dbReference>
<name>A0ABQ4KN58_9BACI</name>
<sequence>MKKFSRQSIPIILSILFFTPFLSSCGFKDIDKRIFVQGIAIDYTDNEEKPYKVTLKLAIPTGSLKESLGGKYAYLSREDSSIAGAIRILKTHTDKELDFGHSRIILLGETLLNHNVEEVMDFLFRRRDIQMVAWVAVGDPTAEKVLKAEPKTEMAASNVLTNLFSQNGVESAYVVSTFLFDMRRKLLEPGIDPVLPVVQVNEDEKKLKANKSVVLKVKSKHTHLSSKFTKSYNVLANNNNHYDLRIQEEDHHFLFAIDSVNIKYKIDTSSKETPTIKLKITLRGIVEESFEDMSPKELDKYSRIASKAAKKNVTDFLKMTQEENIDPMGFGLRYRATRLHNRDTFAEWKEIYPNLQFDVNVKASVESTGTIE</sequence>
<dbReference type="EMBL" id="BORB01000041">
    <property type="protein sequence ID" value="GIN59317.1"/>
    <property type="molecule type" value="Genomic_DNA"/>
</dbReference>
<keyword evidence="7" id="KW-0449">Lipoprotein</keyword>
<evidence type="ECO:0000256" key="6">
    <source>
        <dbReference type="ARBA" id="ARBA00023139"/>
    </source>
</evidence>
<keyword evidence="11" id="KW-1185">Reference proteome</keyword>
<feature type="domain" description="Spore germination protein N-terminal" evidence="9">
    <location>
        <begin position="28"/>
        <end position="199"/>
    </location>
</feature>
<evidence type="ECO:0000256" key="7">
    <source>
        <dbReference type="ARBA" id="ARBA00023288"/>
    </source>
</evidence>
<evidence type="ECO:0008006" key="12">
    <source>
        <dbReference type="Google" id="ProtNLM"/>
    </source>
</evidence>
<dbReference type="RefSeq" id="WP_212967194.1">
    <property type="nucleotide sequence ID" value="NZ_BORB01000041.1"/>
</dbReference>
<keyword evidence="5" id="KW-0472">Membrane</keyword>
<evidence type="ECO:0000256" key="4">
    <source>
        <dbReference type="ARBA" id="ARBA00022729"/>
    </source>
</evidence>
<keyword evidence="4" id="KW-0732">Signal</keyword>
<dbReference type="PANTHER" id="PTHR35789:SF1">
    <property type="entry name" value="SPORE GERMINATION PROTEIN B3"/>
    <property type="match status" value="1"/>
</dbReference>
<comment type="similarity">
    <text evidence="2">Belongs to the GerABKC lipoprotein family.</text>
</comment>
<dbReference type="InterPro" id="IPR046953">
    <property type="entry name" value="Spore_GerAC-like_C"/>
</dbReference>
<evidence type="ECO:0000313" key="10">
    <source>
        <dbReference type="EMBL" id="GIN59317.1"/>
    </source>
</evidence>